<name>A0A0P8YAZ7_9CLOT</name>
<dbReference type="OrthoDB" id="1929483at2"/>
<keyword evidence="3" id="KW-1185">Reference proteome</keyword>
<dbReference type="PATRIC" id="fig|36849.3.peg.2505"/>
<gene>
    <name evidence="2" type="primary">ycgJ_3</name>
    <name evidence="2" type="ORF">OXPF_23800</name>
</gene>
<protein>
    <submittedName>
        <fullName evidence="2">Putative methyltransferase YcgJ</fullName>
        <ecNumber evidence="2">2.1.1.-</ecNumber>
    </submittedName>
</protein>
<evidence type="ECO:0000313" key="3">
    <source>
        <dbReference type="Proteomes" id="UP000050326"/>
    </source>
</evidence>
<proteinExistence type="predicted"/>
<dbReference type="EC" id="2.1.1.-" evidence="2"/>
<dbReference type="Gene3D" id="3.40.50.150">
    <property type="entry name" value="Vaccinia Virus protein VP39"/>
    <property type="match status" value="1"/>
</dbReference>
<dbReference type="InterPro" id="IPR013216">
    <property type="entry name" value="Methyltransf_11"/>
</dbReference>
<reference evidence="2 3" key="1">
    <citation type="submission" date="2015-09" db="EMBL/GenBank/DDBJ databases">
        <title>Genome sequence of Oxobacter pfennigii DSM 3222.</title>
        <authorList>
            <person name="Poehlein A."/>
            <person name="Bengelsdorf F.R."/>
            <person name="Schiel-Bengelsdorf B."/>
            <person name="Duerre P."/>
            <person name="Daniel R."/>
        </authorList>
    </citation>
    <scope>NUCLEOTIDE SEQUENCE [LARGE SCALE GENOMIC DNA]</scope>
    <source>
        <strain evidence="2 3">DSM 3222</strain>
    </source>
</reference>
<keyword evidence="2" id="KW-0489">Methyltransferase</keyword>
<dbReference type="EMBL" id="LKET01000032">
    <property type="protein sequence ID" value="KPU44212.1"/>
    <property type="molecule type" value="Genomic_DNA"/>
</dbReference>
<comment type="caution">
    <text evidence="2">The sequence shown here is derived from an EMBL/GenBank/DDBJ whole genome shotgun (WGS) entry which is preliminary data.</text>
</comment>
<dbReference type="RefSeq" id="WP_054875400.1">
    <property type="nucleotide sequence ID" value="NZ_LKET01000032.1"/>
</dbReference>
<dbReference type="InterPro" id="IPR029063">
    <property type="entry name" value="SAM-dependent_MTases_sf"/>
</dbReference>
<dbReference type="STRING" id="36849.OXPF_23800"/>
<evidence type="ECO:0000313" key="2">
    <source>
        <dbReference type="EMBL" id="KPU44212.1"/>
    </source>
</evidence>
<feature type="domain" description="Methyltransferase type 11" evidence="1">
    <location>
        <begin position="43"/>
        <end position="114"/>
    </location>
</feature>
<sequence length="189" mass="22098">MGKTSEITIDLSYLSLEGNVLDIGYQGKGAIYRALTERSVPDFLLETAAALDTKLEADDFNWVYGHPNSLPFEDKSFDVMTSFFAFAYIDRNRSRMKLIREIARTLKNEGKILIWDLNIKDLTISIKKNINVKLSEDRYVDINMDFLRWPGNFGADTMLPVVERYFVIKDKYEFDDYFYIEAYKKDDFN</sequence>
<dbReference type="CDD" id="cd02440">
    <property type="entry name" value="AdoMet_MTases"/>
    <property type="match status" value="1"/>
</dbReference>
<dbReference type="SUPFAM" id="SSF53335">
    <property type="entry name" value="S-adenosyl-L-methionine-dependent methyltransferases"/>
    <property type="match status" value="1"/>
</dbReference>
<dbReference type="Pfam" id="PF08241">
    <property type="entry name" value="Methyltransf_11"/>
    <property type="match status" value="1"/>
</dbReference>
<dbReference type="AlphaFoldDB" id="A0A0P8YAZ7"/>
<dbReference type="GO" id="GO:0032259">
    <property type="term" value="P:methylation"/>
    <property type="evidence" value="ECO:0007669"/>
    <property type="project" value="UniProtKB-KW"/>
</dbReference>
<dbReference type="GO" id="GO:0008757">
    <property type="term" value="F:S-adenosylmethionine-dependent methyltransferase activity"/>
    <property type="evidence" value="ECO:0007669"/>
    <property type="project" value="InterPro"/>
</dbReference>
<dbReference type="Proteomes" id="UP000050326">
    <property type="component" value="Unassembled WGS sequence"/>
</dbReference>
<evidence type="ECO:0000259" key="1">
    <source>
        <dbReference type="Pfam" id="PF08241"/>
    </source>
</evidence>
<keyword evidence="2" id="KW-0808">Transferase</keyword>
<organism evidence="2 3">
    <name type="scientific">Oxobacter pfennigii</name>
    <dbReference type="NCBI Taxonomy" id="36849"/>
    <lineage>
        <taxon>Bacteria</taxon>
        <taxon>Bacillati</taxon>
        <taxon>Bacillota</taxon>
        <taxon>Clostridia</taxon>
        <taxon>Eubacteriales</taxon>
        <taxon>Clostridiaceae</taxon>
        <taxon>Oxobacter</taxon>
    </lineage>
</organism>
<accession>A0A0P8YAZ7</accession>